<evidence type="ECO:0000256" key="1">
    <source>
        <dbReference type="SAM" id="MobiDB-lite"/>
    </source>
</evidence>
<dbReference type="RefSeq" id="WP_328958757.1">
    <property type="nucleotide sequence ID" value="NZ_CP108110.1"/>
</dbReference>
<dbReference type="NCBIfam" id="TIGR04222">
    <property type="entry name" value="near_uncomplex"/>
    <property type="match status" value="1"/>
</dbReference>
<evidence type="ECO:0000313" key="3">
    <source>
        <dbReference type="Proteomes" id="UP001432222"/>
    </source>
</evidence>
<organism evidence="2 3">
    <name type="scientific">Kitasatospora purpeofusca</name>
    <dbReference type="NCBI Taxonomy" id="67352"/>
    <lineage>
        <taxon>Bacteria</taxon>
        <taxon>Bacillati</taxon>
        <taxon>Actinomycetota</taxon>
        <taxon>Actinomycetes</taxon>
        <taxon>Kitasatosporales</taxon>
        <taxon>Streptomycetaceae</taxon>
        <taxon>Kitasatospora</taxon>
    </lineage>
</organism>
<dbReference type="InterPro" id="IPR026467">
    <property type="entry name" value="Ser/Gly_Cys_C_dom"/>
</dbReference>
<evidence type="ECO:0000313" key="2">
    <source>
        <dbReference type="EMBL" id="WUQ88206.1"/>
    </source>
</evidence>
<reference evidence="2" key="1">
    <citation type="submission" date="2022-10" db="EMBL/GenBank/DDBJ databases">
        <title>The complete genomes of actinobacterial strains from the NBC collection.</title>
        <authorList>
            <person name="Joergensen T.S."/>
            <person name="Alvarez Arevalo M."/>
            <person name="Sterndorff E.B."/>
            <person name="Faurdal D."/>
            <person name="Vuksanovic O."/>
            <person name="Mourched A.-S."/>
            <person name="Charusanti P."/>
            <person name="Shaw S."/>
            <person name="Blin K."/>
            <person name="Weber T."/>
        </authorList>
    </citation>
    <scope>NUCLEOTIDE SEQUENCE</scope>
    <source>
        <strain evidence="2">NBC_00222</strain>
    </source>
</reference>
<dbReference type="EMBL" id="CP108110">
    <property type="protein sequence ID" value="WUQ88206.1"/>
    <property type="molecule type" value="Genomic_DNA"/>
</dbReference>
<gene>
    <name evidence="2" type="ORF">OHA16_37600</name>
</gene>
<sequence>MRGPRDRTAGRGPSNGEELTLHELALLAGGAWRVAETALARMLLDARVEIDRHGMIRVVRPRPRDEVEAVLLAALGPSGTGWLGAPRAAFGTSAPACRLEEDLRGRGLIVGGTTGPDRGRPLLLPTRLAVPLLILLAVGTARGAAAAGAGPGPALLLAALLPLLVAFVLSRFGTPPDLVVPYWRPAARVEPLLAALRTGAPLPPGWRLSPDALAPAGRTTWAAVAAAGVRTLGRHHLTTAFHGAGPRPPRPRRSTAAPRPGAS</sequence>
<accession>A0ABZ1UAZ2</accession>
<dbReference type="Proteomes" id="UP001432222">
    <property type="component" value="Chromosome"/>
</dbReference>
<feature type="compositionally biased region" description="Low complexity" evidence="1">
    <location>
        <begin position="254"/>
        <end position="263"/>
    </location>
</feature>
<name>A0ABZ1UAZ2_9ACTN</name>
<keyword evidence="3" id="KW-1185">Reference proteome</keyword>
<proteinExistence type="predicted"/>
<protein>
    <submittedName>
        <fullName evidence="2">TIGR04222 domain-containing membrane protein</fullName>
    </submittedName>
</protein>
<feature type="region of interest" description="Disordered" evidence="1">
    <location>
        <begin position="239"/>
        <end position="263"/>
    </location>
</feature>